<proteinExistence type="predicted"/>
<reference evidence="2" key="1">
    <citation type="submission" date="2019-09" db="EMBL/GenBank/DDBJ databases">
        <authorList>
            <person name="Zhang L."/>
        </authorList>
    </citation>
    <scope>NUCLEOTIDE SEQUENCE</scope>
</reference>
<dbReference type="AlphaFoldDB" id="A0A5K0XV98"/>
<gene>
    <name evidence="2" type="ORF">NYM_LOCUS7281</name>
</gene>
<dbReference type="Gramene" id="NC11G0243990.1">
    <property type="protein sequence ID" value="NC11G0243990.1:cds"/>
    <property type="gene ID" value="NC11G0243990"/>
</dbReference>
<organism evidence="2">
    <name type="scientific">Nymphaea colorata</name>
    <name type="common">pocket water lily</name>
    <dbReference type="NCBI Taxonomy" id="210225"/>
    <lineage>
        <taxon>Eukaryota</taxon>
        <taxon>Viridiplantae</taxon>
        <taxon>Streptophyta</taxon>
        <taxon>Embryophyta</taxon>
        <taxon>Tracheophyta</taxon>
        <taxon>Spermatophyta</taxon>
        <taxon>Magnoliopsida</taxon>
        <taxon>Nymphaeales</taxon>
        <taxon>Nymphaeaceae</taxon>
        <taxon>Nymphaea</taxon>
    </lineage>
</organism>
<dbReference type="EMBL" id="LR721776">
    <property type="protein sequence ID" value="VVV69299.1"/>
    <property type="molecule type" value="Genomic_DNA"/>
</dbReference>
<name>A0A5K0XV98_9MAGN</name>
<dbReference type="PANTHER" id="PTHR37256:SF1">
    <property type="entry name" value="MYB-LIKE PROTEIN A"/>
    <property type="match status" value="1"/>
</dbReference>
<feature type="compositionally biased region" description="Basic and acidic residues" evidence="1">
    <location>
        <begin position="10"/>
        <end position="22"/>
    </location>
</feature>
<feature type="region of interest" description="Disordered" evidence="1">
    <location>
        <begin position="1"/>
        <end position="22"/>
    </location>
</feature>
<protein>
    <submittedName>
        <fullName evidence="2">Uncharacterized protein</fullName>
    </submittedName>
</protein>
<dbReference type="PANTHER" id="PTHR37256">
    <property type="entry name" value="E1A-BINDING PROTEIN P400-LIKE"/>
    <property type="match status" value="1"/>
</dbReference>
<accession>A0A5K0XV98</accession>
<evidence type="ECO:0000256" key="1">
    <source>
        <dbReference type="SAM" id="MobiDB-lite"/>
    </source>
</evidence>
<sequence length="356" mass="39640">MRNRTRKCTRRIDPERSKEEPHLSGAYIRTLVKQLTTSSRPLKQEAEASTKFSPAAKCNEAIDDAQQPQVKKKVRRRSHTSKPYQQRLLNMAEARREIVAALKFHRAAMRQAETEAIAREFQDNSQVCPSANFNFPPLGVAPSSSSSCSSLFPWVPSVDSGLNINLLSENPSINLNFHQQGIPDPCFFLNNSIDNNDLMTSQILSSLPSSSIFGDKNLIEIAPALSPIPVNGPSALNPPYTNNSLAKPPDFNQPIVSPSSAVDDEEIMAEIRSLGEQHETQLSGTTDLVNSAWWFRFLNSLDAKDDGTQGKMEGLFDEFMEIPSWFKDGRGNQSANPVASSSDDYEDFLQDNSFEW</sequence>
<evidence type="ECO:0000313" key="2">
    <source>
        <dbReference type="EMBL" id="VVV69299.1"/>
    </source>
</evidence>